<dbReference type="Pfam" id="PF00313">
    <property type="entry name" value="CSD"/>
    <property type="match status" value="1"/>
</dbReference>
<dbReference type="GO" id="GO:0003676">
    <property type="term" value="F:nucleic acid binding"/>
    <property type="evidence" value="ECO:0007669"/>
    <property type="project" value="InterPro"/>
</dbReference>
<keyword evidence="5" id="KW-1185">Reference proteome</keyword>
<dbReference type="Proteomes" id="UP000273898">
    <property type="component" value="Unassembled WGS sequence"/>
</dbReference>
<reference evidence="3 5" key="2">
    <citation type="submission" date="2019-03" db="EMBL/GenBank/DDBJ databases">
        <authorList>
            <person name="He R.-H."/>
        </authorList>
    </citation>
    <scope>NUCLEOTIDE SEQUENCE [LARGE SCALE GENOMIC DNA]</scope>
    <source>
        <strain evidence="3 5">DSM 19624</strain>
    </source>
</reference>
<dbReference type="Gene3D" id="2.40.50.140">
    <property type="entry name" value="Nucleic acid-binding proteins"/>
    <property type="match status" value="1"/>
</dbReference>
<dbReference type="InterPro" id="IPR012340">
    <property type="entry name" value="NA-bd_OB-fold"/>
</dbReference>
<evidence type="ECO:0000313" key="2">
    <source>
        <dbReference type="EMBL" id="RLJ75068.1"/>
    </source>
</evidence>
<reference evidence="2 4" key="1">
    <citation type="submission" date="2018-10" db="EMBL/GenBank/DDBJ databases">
        <title>Genomic Encyclopedia of Archaeal and Bacterial Type Strains, Phase II (KMG-II): from individual species to whole genera.</title>
        <authorList>
            <person name="Goeker M."/>
        </authorList>
    </citation>
    <scope>NUCLEOTIDE SEQUENCE [LARGE SCALE GENOMIC DNA]</scope>
    <source>
        <strain evidence="2 4">DSM 19624</strain>
    </source>
</reference>
<comment type="caution">
    <text evidence="2">The sequence shown here is derived from an EMBL/GenBank/DDBJ whole genome shotgun (WGS) entry which is preliminary data.</text>
</comment>
<dbReference type="AlphaFoldDB" id="A0A497Y4R8"/>
<gene>
    <name evidence="2" type="ORF">BCL90_3415</name>
    <name evidence="3" type="ORF">E3V97_18580</name>
</gene>
<evidence type="ECO:0000313" key="4">
    <source>
        <dbReference type="Proteomes" id="UP000273898"/>
    </source>
</evidence>
<name>A0A497Y4R8_9SPHI</name>
<dbReference type="PROSITE" id="PS51857">
    <property type="entry name" value="CSD_2"/>
    <property type="match status" value="1"/>
</dbReference>
<accession>A0A497Y4R8</accession>
<dbReference type="EMBL" id="SOPX01000003">
    <property type="protein sequence ID" value="TFB30178.1"/>
    <property type="molecule type" value="Genomic_DNA"/>
</dbReference>
<proteinExistence type="predicted"/>
<sequence length="79" mass="9018">MKKDRLMRYTGVIKWYNPVRGFGFIALNDGKEMVYADNQKLIGIYRPALLVGTKVRFNLEHGKLGCQATNIIVLDIESD</sequence>
<dbReference type="EMBL" id="RCCK01000012">
    <property type="protein sequence ID" value="RLJ75068.1"/>
    <property type="molecule type" value="Genomic_DNA"/>
</dbReference>
<feature type="domain" description="CSD" evidence="1">
    <location>
        <begin position="8"/>
        <end position="73"/>
    </location>
</feature>
<dbReference type="OrthoDB" id="1493235at2"/>
<organism evidence="2 4">
    <name type="scientific">Pedobacter alluvionis</name>
    <dbReference type="NCBI Taxonomy" id="475253"/>
    <lineage>
        <taxon>Bacteria</taxon>
        <taxon>Pseudomonadati</taxon>
        <taxon>Bacteroidota</taxon>
        <taxon>Sphingobacteriia</taxon>
        <taxon>Sphingobacteriales</taxon>
        <taxon>Sphingobacteriaceae</taxon>
        <taxon>Pedobacter</taxon>
    </lineage>
</organism>
<dbReference type="InterPro" id="IPR012156">
    <property type="entry name" value="Cold_shock_CspA"/>
</dbReference>
<evidence type="ECO:0000313" key="5">
    <source>
        <dbReference type="Proteomes" id="UP000297429"/>
    </source>
</evidence>
<dbReference type="InterPro" id="IPR002059">
    <property type="entry name" value="CSP_DNA-bd"/>
</dbReference>
<protein>
    <submittedName>
        <fullName evidence="3">Cold shock domain-containing protein</fullName>
    </submittedName>
    <submittedName>
        <fullName evidence="2">CspA family cold shock protein</fullName>
    </submittedName>
</protein>
<evidence type="ECO:0000259" key="1">
    <source>
        <dbReference type="PROSITE" id="PS51857"/>
    </source>
</evidence>
<dbReference type="SUPFAM" id="SSF50249">
    <property type="entry name" value="Nucleic acid-binding proteins"/>
    <property type="match status" value="1"/>
</dbReference>
<dbReference type="PIRSF" id="PIRSF002599">
    <property type="entry name" value="Cold_shock_A"/>
    <property type="match status" value="1"/>
</dbReference>
<dbReference type="CDD" id="cd04458">
    <property type="entry name" value="CSP_CDS"/>
    <property type="match status" value="1"/>
</dbReference>
<dbReference type="PRINTS" id="PR00050">
    <property type="entry name" value="COLDSHOCK"/>
</dbReference>
<dbReference type="Proteomes" id="UP000297429">
    <property type="component" value="Unassembled WGS sequence"/>
</dbReference>
<evidence type="ECO:0000313" key="3">
    <source>
        <dbReference type="EMBL" id="TFB30178.1"/>
    </source>
</evidence>